<comment type="subcellular location">
    <subcellularLocation>
        <location evidence="8">Cell membrane</location>
        <topology evidence="8">Multi-pass membrane protein</topology>
    </subcellularLocation>
    <subcellularLocation>
        <location evidence="1">Membrane</location>
        <topology evidence="1">Multi-pass membrane protein</topology>
    </subcellularLocation>
</comment>
<dbReference type="InterPro" id="IPR022837">
    <property type="entry name" value="MsrQ-like"/>
</dbReference>
<evidence type="ECO:0000313" key="11">
    <source>
        <dbReference type="Proteomes" id="UP000241736"/>
    </source>
</evidence>
<keyword evidence="8" id="KW-0285">Flavoprotein</keyword>
<evidence type="ECO:0000256" key="5">
    <source>
        <dbReference type="ARBA" id="ARBA00022989"/>
    </source>
</evidence>
<keyword evidence="6 8" id="KW-0408">Iron</keyword>
<keyword evidence="3 8" id="KW-0349">Heme</keyword>
<dbReference type="GO" id="GO:0009055">
    <property type="term" value="F:electron transfer activity"/>
    <property type="evidence" value="ECO:0007669"/>
    <property type="project" value="UniProtKB-UniRule"/>
</dbReference>
<feature type="transmembrane region" description="Helical" evidence="8">
    <location>
        <begin position="108"/>
        <end position="124"/>
    </location>
</feature>
<accession>A0A2P6MBI6</accession>
<dbReference type="OrthoDB" id="9788328at2"/>
<feature type="transmembrane region" description="Helical" evidence="8">
    <location>
        <begin position="167"/>
        <end position="184"/>
    </location>
</feature>
<dbReference type="GO" id="GO:0005886">
    <property type="term" value="C:plasma membrane"/>
    <property type="evidence" value="ECO:0007669"/>
    <property type="project" value="UniProtKB-SubCell"/>
</dbReference>
<evidence type="ECO:0000256" key="7">
    <source>
        <dbReference type="ARBA" id="ARBA00023136"/>
    </source>
</evidence>
<evidence type="ECO:0000313" key="10">
    <source>
        <dbReference type="EMBL" id="PRH83354.1"/>
    </source>
</evidence>
<comment type="subunit">
    <text evidence="8">Heterodimer of a catalytic subunit (MsrP) and a heme-binding subunit (MsrQ).</text>
</comment>
<evidence type="ECO:0000256" key="3">
    <source>
        <dbReference type="ARBA" id="ARBA00022617"/>
    </source>
</evidence>
<comment type="cofactor">
    <cofactor evidence="8">
        <name>FMN</name>
        <dbReference type="ChEBI" id="CHEBI:58210"/>
    </cofactor>
    <text evidence="8">Binds 1 FMN per subunit.</text>
</comment>
<keyword evidence="8" id="KW-0479">Metal-binding</keyword>
<dbReference type="PANTHER" id="PTHR36964">
    <property type="entry name" value="PROTEIN-METHIONINE-SULFOXIDE REDUCTASE HEME-BINDING SUBUNIT MSRQ"/>
    <property type="match status" value="1"/>
</dbReference>
<dbReference type="GO" id="GO:0016679">
    <property type="term" value="F:oxidoreductase activity, acting on diphenols and related substances as donors"/>
    <property type="evidence" value="ECO:0007669"/>
    <property type="project" value="TreeGrafter"/>
</dbReference>
<dbReference type="PANTHER" id="PTHR36964:SF1">
    <property type="entry name" value="PROTEIN-METHIONINE-SULFOXIDE REDUCTASE HEME-BINDING SUBUNIT MSRQ"/>
    <property type="match status" value="1"/>
</dbReference>
<dbReference type="Proteomes" id="UP000241736">
    <property type="component" value="Unassembled WGS sequence"/>
</dbReference>
<dbReference type="GO" id="GO:0030091">
    <property type="term" value="P:protein repair"/>
    <property type="evidence" value="ECO:0007669"/>
    <property type="project" value="UniProtKB-UniRule"/>
</dbReference>
<comment type="caution">
    <text evidence="10">The sequence shown here is derived from an EMBL/GenBank/DDBJ whole genome shotgun (WGS) entry which is preliminary data.</text>
</comment>
<evidence type="ECO:0000256" key="6">
    <source>
        <dbReference type="ARBA" id="ARBA00023004"/>
    </source>
</evidence>
<evidence type="ECO:0000256" key="1">
    <source>
        <dbReference type="ARBA" id="ARBA00004141"/>
    </source>
</evidence>
<comment type="similarity">
    <text evidence="8">Belongs to the MsrQ family.</text>
</comment>
<keyword evidence="11" id="KW-1185">Reference proteome</keyword>
<feature type="domain" description="Ferric oxidoreductase" evidence="9">
    <location>
        <begin position="39"/>
        <end position="153"/>
    </location>
</feature>
<evidence type="ECO:0000256" key="2">
    <source>
        <dbReference type="ARBA" id="ARBA00022448"/>
    </source>
</evidence>
<dbReference type="AlphaFoldDB" id="A0A2P6MBI6"/>
<gene>
    <name evidence="8" type="primary">msrQ</name>
    <name evidence="10" type="ORF">C6N40_02885</name>
</gene>
<dbReference type="GO" id="GO:0010181">
    <property type="term" value="F:FMN binding"/>
    <property type="evidence" value="ECO:0007669"/>
    <property type="project" value="UniProtKB-UniRule"/>
</dbReference>
<keyword evidence="7 8" id="KW-0472">Membrane</keyword>
<feature type="transmembrane region" description="Helical" evidence="8">
    <location>
        <begin position="40"/>
        <end position="60"/>
    </location>
</feature>
<comment type="cofactor">
    <cofactor evidence="8">
        <name>heme b</name>
        <dbReference type="ChEBI" id="CHEBI:60344"/>
    </cofactor>
    <text evidence="8">Binds 1 heme b (iron(II)-protoporphyrin IX) group per subunit.</text>
</comment>
<proteinExistence type="inferred from homology"/>
<dbReference type="HAMAP" id="MF_01207">
    <property type="entry name" value="MsrQ"/>
    <property type="match status" value="1"/>
</dbReference>
<evidence type="ECO:0000256" key="8">
    <source>
        <dbReference type="HAMAP-Rule" id="MF_01207"/>
    </source>
</evidence>
<organism evidence="10 11">
    <name type="scientific">Arenimonas caeni</name>
    <dbReference type="NCBI Taxonomy" id="2058085"/>
    <lineage>
        <taxon>Bacteria</taxon>
        <taxon>Pseudomonadati</taxon>
        <taxon>Pseudomonadota</taxon>
        <taxon>Gammaproteobacteria</taxon>
        <taxon>Lysobacterales</taxon>
        <taxon>Lysobacteraceae</taxon>
        <taxon>Arenimonas</taxon>
    </lineage>
</organism>
<sequence>MGLKAAAHALALAPLAALVAGVARDSLGPDPVAEITHATGTWALRLLLLGLALTPLRRLAGQAWPIRFRRLVGLYAFFYACLHLATWLVLDLGGYWMQVFDDLARRPYITLGFSAWLLLLPLALTSTRGWMRRLGRRWGQLHKLVYVAATLAVLHYLWLVKADLREPLAYAAALALLLGLRWRWRRGGAPAQGA</sequence>
<name>A0A2P6MBI6_9GAMM</name>
<keyword evidence="2 8" id="KW-0813">Transport</keyword>
<evidence type="ECO:0000259" key="9">
    <source>
        <dbReference type="Pfam" id="PF01794"/>
    </source>
</evidence>
<reference evidence="10 11" key="1">
    <citation type="submission" date="2018-03" db="EMBL/GenBank/DDBJ databases">
        <title>Arenimonas caeni sp. nov., isolated from activated sludge.</title>
        <authorList>
            <person name="Liu H."/>
        </authorList>
    </citation>
    <scope>NUCLEOTIDE SEQUENCE [LARGE SCALE GENOMIC DNA]</scope>
    <source>
        <strain evidence="11">z29</strain>
    </source>
</reference>
<comment type="caution">
    <text evidence="8">Lacks conserved residue(s) required for the propagation of feature annotation.</text>
</comment>
<keyword evidence="8" id="KW-1003">Cell membrane</keyword>
<dbReference type="RefSeq" id="WP_106989731.1">
    <property type="nucleotide sequence ID" value="NZ_KZ679085.1"/>
</dbReference>
<dbReference type="Pfam" id="PF01794">
    <property type="entry name" value="Ferric_reduct"/>
    <property type="match status" value="1"/>
</dbReference>
<feature type="transmembrane region" description="Helical" evidence="8">
    <location>
        <begin position="144"/>
        <end position="161"/>
    </location>
</feature>
<keyword evidence="8" id="KW-0288">FMN</keyword>
<dbReference type="GO" id="GO:0046872">
    <property type="term" value="F:metal ion binding"/>
    <property type="evidence" value="ECO:0007669"/>
    <property type="project" value="UniProtKB-KW"/>
</dbReference>
<dbReference type="EMBL" id="PVLF01000003">
    <property type="protein sequence ID" value="PRH83354.1"/>
    <property type="molecule type" value="Genomic_DNA"/>
</dbReference>
<keyword evidence="8" id="KW-0249">Electron transport</keyword>
<protein>
    <recommendedName>
        <fullName evidence="8">Protein-methionine-sulfoxide reductase heme-binding subunit MsrQ</fullName>
    </recommendedName>
    <alternativeName>
        <fullName evidence="8">Flavocytochrome MsrQ</fullName>
    </alternativeName>
</protein>
<feature type="transmembrane region" description="Helical" evidence="8">
    <location>
        <begin position="72"/>
        <end position="96"/>
    </location>
</feature>
<keyword evidence="5 8" id="KW-1133">Transmembrane helix</keyword>
<evidence type="ECO:0000256" key="4">
    <source>
        <dbReference type="ARBA" id="ARBA00022692"/>
    </source>
</evidence>
<keyword evidence="4 8" id="KW-0812">Transmembrane</keyword>
<comment type="function">
    <text evidence="8">Part of the MsrPQ system that repairs oxidized periplasmic proteins containing methionine sulfoxide residues (Met-O), using respiratory chain electrons. Thus protects these proteins from oxidative-stress damage caused by reactive species of oxygen and chlorine generated by the host defense mechanisms. MsrPQ is essential for the maintenance of envelope integrity under bleach stress, rescuing a wide series of structurally unrelated periplasmic proteins from methionine oxidation. MsrQ provides electrons for reduction to the reductase catalytic subunit MsrP, using the quinone pool of the respiratory chain.</text>
</comment>
<dbReference type="InterPro" id="IPR013130">
    <property type="entry name" value="Fe3_Rdtase_TM_dom"/>
</dbReference>
<dbReference type="GO" id="GO:0020037">
    <property type="term" value="F:heme binding"/>
    <property type="evidence" value="ECO:0007669"/>
    <property type="project" value="UniProtKB-UniRule"/>
</dbReference>